<evidence type="ECO:0008006" key="11">
    <source>
        <dbReference type="Google" id="ProtNLM"/>
    </source>
</evidence>
<feature type="region of interest" description="Disordered" evidence="8">
    <location>
        <begin position="752"/>
        <end position="795"/>
    </location>
</feature>
<dbReference type="GO" id="GO:0008168">
    <property type="term" value="F:methyltransferase activity"/>
    <property type="evidence" value="ECO:0007669"/>
    <property type="project" value="InterPro"/>
</dbReference>
<feature type="compositionally biased region" description="Basic and acidic residues" evidence="8">
    <location>
        <begin position="763"/>
        <end position="777"/>
    </location>
</feature>
<dbReference type="GO" id="GO:0006412">
    <property type="term" value="P:translation"/>
    <property type="evidence" value="ECO:0007669"/>
    <property type="project" value="InterPro"/>
</dbReference>
<evidence type="ECO:0000256" key="1">
    <source>
        <dbReference type="ARBA" id="ARBA00004173"/>
    </source>
</evidence>
<evidence type="ECO:0000256" key="3">
    <source>
        <dbReference type="ARBA" id="ARBA00022946"/>
    </source>
</evidence>
<proteinExistence type="predicted"/>
<dbReference type="GO" id="GO:0046872">
    <property type="term" value="F:metal ion binding"/>
    <property type="evidence" value="ECO:0007669"/>
    <property type="project" value="UniProtKB-KW"/>
</dbReference>
<gene>
    <name evidence="9" type="ORF">BU16DRAFT_531978</name>
</gene>
<accession>A0A6A6Q9E7</accession>
<keyword evidence="6" id="KW-0496">Mitochondrion</keyword>
<dbReference type="GO" id="GO:0005763">
    <property type="term" value="C:mitochondrial small ribosomal subunit"/>
    <property type="evidence" value="ECO:0007669"/>
    <property type="project" value="TreeGrafter"/>
</dbReference>
<sequence length="795" mass="88846">MLSASKTICLPCRLRLLASASRSAAHPLLPKTHTQTRPLRCFAAVANTSQRRRFTTTPYRSIEVPEASKTTPDEALPSPAPSPSTEESVRAARRLHGDTLPKGYLSEEEYAVYERLYGAPIFTEEVELVEDEVELVADEVEGEEIQNQVWLREREDGELEEVELHKEIDEFAEEALEEGSESVEGEFVEAEAEFGDSAPELIKDYHQDIYEKTRLAEAEADQDAEDLEEGEEFVRAHPLTVAGRFATSPSTLHLPKEKFVDPTAAILSQASHKHITQAALKIFGGPGLPHSASTARASEGKEQKTIPLDPSQEEMSSVQSNAYMAAVMPGVYATSMSTIVEVRRRLGTAWIEGLMKKESGPLILDAGSGGAAIVAWREVLEAEWKRMNESSGQVSQEPAPLGKATVLTASNALKLRASRLLENTSFIPRLPDAIPQNYQAVKGQQRKVYDVIIAPHALWPLRQEYHRKEHVQRLWSLLNPDGGVLILLEKGLPRGFEIIASARSLLLDKHIASPDSTEYENSLQDQLSETKNAPRFIKKETGMIVAPCTNHSTCPMYTIPGVSQGRKDFCYFSQRYIRPPYLQRIHNARDRNHEDVQYSYLAVQRGRDQRKPKHDIFGKGFLQGDEATNTAFKGHEFVQNGESGGEEATGEPELETNVNALSLPRLVVPAMKRRGHIILEVCTPSAKIERWTVPRSFSKQAFRDARKARWGDLWALGAKTRIAKTIRMGLPRNEQHKRPKRKMRSQTIEIGVNPSGNVIPDGMKLKKDGRLVKDRKNSKTGRKGRKMGEADFYAD</sequence>
<dbReference type="EMBL" id="MU004200">
    <property type="protein sequence ID" value="KAF2488935.1"/>
    <property type="molecule type" value="Genomic_DNA"/>
</dbReference>
<organism evidence="9 10">
    <name type="scientific">Lophium mytilinum</name>
    <dbReference type="NCBI Taxonomy" id="390894"/>
    <lineage>
        <taxon>Eukaryota</taxon>
        <taxon>Fungi</taxon>
        <taxon>Dikarya</taxon>
        <taxon>Ascomycota</taxon>
        <taxon>Pezizomycotina</taxon>
        <taxon>Dothideomycetes</taxon>
        <taxon>Pleosporomycetidae</taxon>
        <taxon>Mytilinidiales</taxon>
        <taxon>Mytilinidiaceae</taxon>
        <taxon>Lophium</taxon>
    </lineage>
</organism>
<evidence type="ECO:0000313" key="9">
    <source>
        <dbReference type="EMBL" id="KAF2488935.1"/>
    </source>
</evidence>
<evidence type="ECO:0000256" key="7">
    <source>
        <dbReference type="ARBA" id="ARBA00045681"/>
    </source>
</evidence>
<keyword evidence="4" id="KW-0408">Iron</keyword>
<protein>
    <recommendedName>
        <fullName evidence="11">Rsm22-domain-containing protein</fullName>
    </recommendedName>
</protein>
<comment type="function">
    <text evidence="7">Mitochondrial ribosome (mitoribosome) assembly factor. Binds at the interface of the head and body domains of the mitochondrial small ribosomal subunit (mt-SSU), occluding the mRNA channel and preventing compaction of the head domain towards the body. Probable inactive methyltransferase: retains the characteristic folding and ability to bind S-adenosyl-L-methionine, but it probably lost its methyltransferase activity.</text>
</comment>
<evidence type="ECO:0000256" key="4">
    <source>
        <dbReference type="ARBA" id="ARBA00023004"/>
    </source>
</evidence>
<evidence type="ECO:0000256" key="6">
    <source>
        <dbReference type="ARBA" id="ARBA00023128"/>
    </source>
</evidence>
<evidence type="ECO:0000256" key="5">
    <source>
        <dbReference type="ARBA" id="ARBA00023014"/>
    </source>
</evidence>
<keyword evidence="2" id="KW-0479">Metal-binding</keyword>
<comment type="subcellular location">
    <subcellularLocation>
        <location evidence="1">Mitochondrion</location>
    </subcellularLocation>
</comment>
<name>A0A6A6Q9E7_9PEZI</name>
<dbReference type="Pfam" id="PF09243">
    <property type="entry name" value="Rsm22"/>
    <property type="match status" value="2"/>
</dbReference>
<keyword evidence="5" id="KW-0411">Iron-sulfur</keyword>
<evidence type="ECO:0000256" key="2">
    <source>
        <dbReference type="ARBA" id="ARBA00022723"/>
    </source>
</evidence>
<feature type="region of interest" description="Disordered" evidence="8">
    <location>
        <begin position="54"/>
        <end position="90"/>
    </location>
</feature>
<dbReference type="InterPro" id="IPR052571">
    <property type="entry name" value="Mt_RNA_Methyltransferase"/>
</dbReference>
<dbReference type="PANTHER" id="PTHR13184:SF5">
    <property type="entry name" value="METHYLTRANSFERASE-LIKE PROTEIN 17, MITOCHONDRIAL"/>
    <property type="match status" value="1"/>
</dbReference>
<dbReference type="PANTHER" id="PTHR13184">
    <property type="entry name" value="37S RIBOSOMAL PROTEIN S22"/>
    <property type="match status" value="1"/>
</dbReference>
<dbReference type="AlphaFoldDB" id="A0A6A6Q9E7"/>
<evidence type="ECO:0000256" key="8">
    <source>
        <dbReference type="SAM" id="MobiDB-lite"/>
    </source>
</evidence>
<dbReference type="GO" id="GO:0003735">
    <property type="term" value="F:structural constituent of ribosome"/>
    <property type="evidence" value="ECO:0007669"/>
    <property type="project" value="TreeGrafter"/>
</dbReference>
<dbReference type="GO" id="GO:0051536">
    <property type="term" value="F:iron-sulfur cluster binding"/>
    <property type="evidence" value="ECO:0007669"/>
    <property type="project" value="UniProtKB-KW"/>
</dbReference>
<dbReference type="Proteomes" id="UP000799750">
    <property type="component" value="Unassembled WGS sequence"/>
</dbReference>
<dbReference type="InterPro" id="IPR015324">
    <property type="entry name" value="Ribosomal_Rsm22-like"/>
</dbReference>
<keyword evidence="3" id="KW-0809">Transit peptide</keyword>
<reference evidence="9" key="1">
    <citation type="journal article" date="2020" name="Stud. Mycol.">
        <title>101 Dothideomycetes genomes: a test case for predicting lifestyles and emergence of pathogens.</title>
        <authorList>
            <person name="Haridas S."/>
            <person name="Albert R."/>
            <person name="Binder M."/>
            <person name="Bloem J."/>
            <person name="Labutti K."/>
            <person name="Salamov A."/>
            <person name="Andreopoulos B."/>
            <person name="Baker S."/>
            <person name="Barry K."/>
            <person name="Bills G."/>
            <person name="Bluhm B."/>
            <person name="Cannon C."/>
            <person name="Castanera R."/>
            <person name="Culley D."/>
            <person name="Daum C."/>
            <person name="Ezra D."/>
            <person name="Gonzalez J."/>
            <person name="Henrissat B."/>
            <person name="Kuo A."/>
            <person name="Liang C."/>
            <person name="Lipzen A."/>
            <person name="Lutzoni F."/>
            <person name="Magnuson J."/>
            <person name="Mondo S."/>
            <person name="Nolan M."/>
            <person name="Ohm R."/>
            <person name="Pangilinan J."/>
            <person name="Park H.-J."/>
            <person name="Ramirez L."/>
            <person name="Alfaro M."/>
            <person name="Sun H."/>
            <person name="Tritt A."/>
            <person name="Yoshinaga Y."/>
            <person name="Zwiers L.-H."/>
            <person name="Turgeon B."/>
            <person name="Goodwin S."/>
            <person name="Spatafora J."/>
            <person name="Crous P."/>
            <person name="Grigoriev I."/>
        </authorList>
    </citation>
    <scope>NUCLEOTIDE SEQUENCE</scope>
    <source>
        <strain evidence="9">CBS 269.34</strain>
    </source>
</reference>
<dbReference type="OrthoDB" id="421327at2759"/>
<evidence type="ECO:0000313" key="10">
    <source>
        <dbReference type="Proteomes" id="UP000799750"/>
    </source>
</evidence>
<keyword evidence="10" id="KW-1185">Reference proteome</keyword>